<proteinExistence type="predicted"/>
<dbReference type="Proteomes" id="UP001518925">
    <property type="component" value="Unassembled WGS sequence"/>
</dbReference>
<evidence type="ECO:0000256" key="1">
    <source>
        <dbReference type="SAM" id="Phobius"/>
    </source>
</evidence>
<name>A0ABS2DN21_9BACI</name>
<gene>
    <name evidence="2" type="ORF">JR050_19725</name>
</gene>
<feature type="transmembrane region" description="Helical" evidence="1">
    <location>
        <begin position="5"/>
        <end position="27"/>
    </location>
</feature>
<feature type="transmembrane region" description="Helical" evidence="1">
    <location>
        <begin position="104"/>
        <end position="121"/>
    </location>
</feature>
<keyword evidence="3" id="KW-1185">Reference proteome</keyword>
<accession>A0ABS2DN21</accession>
<keyword evidence="1" id="KW-0472">Membrane</keyword>
<reference evidence="2 3" key="1">
    <citation type="submission" date="2021-02" db="EMBL/GenBank/DDBJ databases">
        <title>Bacillus sp. RD4P76, an endophyte from a halophyte.</title>
        <authorList>
            <person name="Sun J.-Q."/>
        </authorList>
    </citation>
    <scope>NUCLEOTIDE SEQUENCE [LARGE SCALE GENOMIC DNA]</scope>
    <source>
        <strain evidence="2 3">RD4P76</strain>
    </source>
</reference>
<evidence type="ECO:0000313" key="3">
    <source>
        <dbReference type="Proteomes" id="UP001518925"/>
    </source>
</evidence>
<evidence type="ECO:0000313" key="2">
    <source>
        <dbReference type="EMBL" id="MBM6619897.1"/>
    </source>
</evidence>
<keyword evidence="1" id="KW-0812">Transmembrane</keyword>
<protein>
    <submittedName>
        <fullName evidence="2">Uncharacterized protein</fullName>
    </submittedName>
</protein>
<organism evidence="2 3">
    <name type="scientific">Bacillus suaedaesalsae</name>
    <dbReference type="NCBI Taxonomy" id="2810349"/>
    <lineage>
        <taxon>Bacteria</taxon>
        <taxon>Bacillati</taxon>
        <taxon>Bacillota</taxon>
        <taxon>Bacilli</taxon>
        <taxon>Bacillales</taxon>
        <taxon>Bacillaceae</taxon>
        <taxon>Bacillus</taxon>
    </lineage>
</organism>
<dbReference type="EMBL" id="JAFELM010000045">
    <property type="protein sequence ID" value="MBM6619897.1"/>
    <property type="molecule type" value="Genomic_DNA"/>
</dbReference>
<comment type="caution">
    <text evidence="2">The sequence shown here is derived from an EMBL/GenBank/DDBJ whole genome shotgun (WGS) entry which is preliminary data.</text>
</comment>
<feature type="transmembrane region" description="Helical" evidence="1">
    <location>
        <begin position="33"/>
        <end position="57"/>
    </location>
</feature>
<keyword evidence="1" id="KW-1133">Transmembrane helix</keyword>
<feature type="transmembrane region" description="Helical" evidence="1">
    <location>
        <begin position="78"/>
        <end position="98"/>
    </location>
</feature>
<sequence>MFTYVLYNSAGFMCSLLSAILIPPFLFNYSTQFISAVILDPASFVIGMFFFLIGFLASSALFRNSIELLYAYSKKGNISLGEIFVSSLYLLNFIVLFLLNFSVFLLFFLMTVIYGMISINLKRHLSYERSREEL</sequence>
<dbReference type="RefSeq" id="WP_204205375.1">
    <property type="nucleotide sequence ID" value="NZ_JAFELM010000045.1"/>
</dbReference>